<dbReference type="GO" id="GO:0000160">
    <property type="term" value="P:phosphorelay signal transduction system"/>
    <property type="evidence" value="ECO:0007669"/>
    <property type="project" value="InterPro"/>
</dbReference>
<proteinExistence type="predicted"/>
<dbReference type="Pfam" id="PF00072">
    <property type="entry name" value="Response_reg"/>
    <property type="match status" value="1"/>
</dbReference>
<dbReference type="PANTHER" id="PTHR44591:SF3">
    <property type="entry name" value="RESPONSE REGULATORY DOMAIN-CONTAINING PROTEIN"/>
    <property type="match status" value="1"/>
</dbReference>
<organism evidence="4 5">
    <name type="scientific">Pseudobdellovibrio exovorus JSS</name>
    <dbReference type="NCBI Taxonomy" id="1184267"/>
    <lineage>
        <taxon>Bacteria</taxon>
        <taxon>Pseudomonadati</taxon>
        <taxon>Bdellovibrionota</taxon>
        <taxon>Bdellovibrionia</taxon>
        <taxon>Bdellovibrionales</taxon>
        <taxon>Pseudobdellovibrionaceae</taxon>
        <taxon>Pseudobdellovibrio</taxon>
    </lineage>
</organism>
<dbReference type="SUPFAM" id="SSF52172">
    <property type="entry name" value="CheY-like"/>
    <property type="match status" value="1"/>
</dbReference>
<dbReference type="eggNOG" id="COG2204">
    <property type="taxonomic scope" value="Bacteria"/>
</dbReference>
<dbReference type="EMBL" id="CP003537">
    <property type="protein sequence ID" value="AGH95377.1"/>
    <property type="molecule type" value="Genomic_DNA"/>
</dbReference>
<dbReference type="PATRIC" id="fig|1184267.3.peg.1175"/>
<feature type="domain" description="Response regulatory" evidence="3">
    <location>
        <begin position="8"/>
        <end position="122"/>
    </location>
</feature>
<evidence type="ECO:0000256" key="1">
    <source>
        <dbReference type="ARBA" id="ARBA00022553"/>
    </source>
</evidence>
<protein>
    <recommendedName>
        <fullName evidence="3">Response regulatory domain-containing protein</fullName>
    </recommendedName>
</protein>
<reference evidence="4 5" key="1">
    <citation type="journal article" date="2013" name="ISME J.">
        <title>By their genes ye shall know them: genomic signatures of predatory bacteria.</title>
        <authorList>
            <person name="Pasternak Z."/>
            <person name="Pietrokovski S."/>
            <person name="Rotem O."/>
            <person name="Gophna U."/>
            <person name="Lurie-Weinberger M.N."/>
            <person name="Jurkevitch E."/>
        </authorList>
    </citation>
    <scope>NUCLEOTIDE SEQUENCE [LARGE SCALE GENOMIC DNA]</scope>
    <source>
        <strain evidence="4 5">JSS</strain>
    </source>
</reference>
<feature type="modified residue" description="4-aspartylphosphate" evidence="2">
    <location>
        <position position="57"/>
    </location>
</feature>
<evidence type="ECO:0000256" key="2">
    <source>
        <dbReference type="PROSITE-ProRule" id="PRU00169"/>
    </source>
</evidence>
<dbReference type="Gene3D" id="3.40.50.2300">
    <property type="match status" value="1"/>
</dbReference>
<dbReference type="AlphaFoldDB" id="M4V7K3"/>
<evidence type="ECO:0000313" key="5">
    <source>
        <dbReference type="Proteomes" id="UP000012040"/>
    </source>
</evidence>
<dbReference type="Proteomes" id="UP000012040">
    <property type="component" value="Chromosome"/>
</dbReference>
<name>M4V7K3_9BACT</name>
<dbReference type="RefSeq" id="WP_015469867.1">
    <property type="nucleotide sequence ID" value="NC_020813.1"/>
</dbReference>
<gene>
    <name evidence="4" type="ORF">A11Q_1161</name>
</gene>
<dbReference type="HOGENOM" id="CLU_000445_69_15_7"/>
<dbReference type="STRING" id="1184267.A11Q_1161"/>
<dbReference type="PANTHER" id="PTHR44591">
    <property type="entry name" value="STRESS RESPONSE REGULATOR PROTEIN 1"/>
    <property type="match status" value="1"/>
</dbReference>
<evidence type="ECO:0000259" key="3">
    <source>
        <dbReference type="PROSITE" id="PS50110"/>
    </source>
</evidence>
<keyword evidence="5" id="KW-1185">Reference proteome</keyword>
<keyword evidence="1 2" id="KW-0597">Phosphoprotein</keyword>
<dbReference type="InterPro" id="IPR001789">
    <property type="entry name" value="Sig_transdc_resp-reg_receiver"/>
</dbReference>
<accession>M4V7K3</accession>
<sequence>MYSFENVKILVVDDEELLREILVETFSMHGAAVDSAKGGNEALAKLQEKDYDVLISDVRMPDGDGLTLVSKLKSLNKTDIKVFICSAYNDMTEKKMQDLNILKVFNKPFDLEDLIKEVFDFFNTNSKSTH</sequence>
<evidence type="ECO:0000313" key="4">
    <source>
        <dbReference type="EMBL" id="AGH95377.1"/>
    </source>
</evidence>
<dbReference type="KEGG" id="bex:A11Q_1161"/>
<dbReference type="SMART" id="SM00448">
    <property type="entry name" value="REC"/>
    <property type="match status" value="1"/>
</dbReference>
<dbReference type="InterPro" id="IPR011006">
    <property type="entry name" value="CheY-like_superfamily"/>
</dbReference>
<dbReference type="PROSITE" id="PS50110">
    <property type="entry name" value="RESPONSE_REGULATORY"/>
    <property type="match status" value="1"/>
</dbReference>
<dbReference type="InterPro" id="IPR050595">
    <property type="entry name" value="Bact_response_regulator"/>
</dbReference>
<dbReference type="OrthoDB" id="5288940at2"/>